<dbReference type="OMA" id="LMHYQGS"/>
<sequence length="87" mass="9806">MLLKLMHYQGSRKVAPKKANKHELESVAGLAVTATASIGKFDQKLPGEKPVHHGKFRKFLPVVQGKGMVNEEREQTDKILNKFSMIY</sequence>
<reference evidence="2" key="1">
    <citation type="journal article" date="2016" name="Nature">
        <title>The genome of the seagrass Zostera marina reveals angiosperm adaptation to the sea.</title>
        <authorList>
            <person name="Olsen J.L."/>
            <person name="Rouze P."/>
            <person name="Verhelst B."/>
            <person name="Lin Y.-C."/>
            <person name="Bayer T."/>
            <person name="Collen J."/>
            <person name="Dattolo E."/>
            <person name="De Paoli E."/>
            <person name="Dittami S."/>
            <person name="Maumus F."/>
            <person name="Michel G."/>
            <person name="Kersting A."/>
            <person name="Lauritano C."/>
            <person name="Lohaus R."/>
            <person name="Toepel M."/>
            <person name="Tonon T."/>
            <person name="Vanneste K."/>
            <person name="Amirebrahimi M."/>
            <person name="Brakel J."/>
            <person name="Bostroem C."/>
            <person name="Chovatia M."/>
            <person name="Grimwood J."/>
            <person name="Jenkins J.W."/>
            <person name="Jueterbock A."/>
            <person name="Mraz A."/>
            <person name="Stam W.T."/>
            <person name="Tice H."/>
            <person name="Bornberg-Bauer E."/>
            <person name="Green P.J."/>
            <person name="Pearson G.A."/>
            <person name="Procaccini G."/>
            <person name="Duarte C.M."/>
            <person name="Schmutz J."/>
            <person name="Reusch T.B.H."/>
            <person name="Van de Peer Y."/>
        </authorList>
    </citation>
    <scope>NUCLEOTIDE SEQUENCE [LARGE SCALE GENOMIC DNA]</scope>
    <source>
        <strain evidence="2">cv. Finnish</strain>
    </source>
</reference>
<evidence type="ECO:0000313" key="2">
    <source>
        <dbReference type="Proteomes" id="UP000036987"/>
    </source>
</evidence>
<dbReference type="EMBL" id="LFYR01000569">
    <property type="protein sequence ID" value="KMZ73555.1"/>
    <property type="molecule type" value="Genomic_DNA"/>
</dbReference>
<evidence type="ECO:0000313" key="1">
    <source>
        <dbReference type="EMBL" id="KMZ73555.1"/>
    </source>
</evidence>
<organism evidence="1 2">
    <name type="scientific">Zostera marina</name>
    <name type="common">Eelgrass</name>
    <dbReference type="NCBI Taxonomy" id="29655"/>
    <lineage>
        <taxon>Eukaryota</taxon>
        <taxon>Viridiplantae</taxon>
        <taxon>Streptophyta</taxon>
        <taxon>Embryophyta</taxon>
        <taxon>Tracheophyta</taxon>
        <taxon>Spermatophyta</taxon>
        <taxon>Magnoliopsida</taxon>
        <taxon>Liliopsida</taxon>
        <taxon>Zosteraceae</taxon>
        <taxon>Zostera</taxon>
    </lineage>
</organism>
<proteinExistence type="predicted"/>
<protein>
    <submittedName>
        <fullName evidence="1">Uncharacterized protein</fullName>
    </submittedName>
</protein>
<keyword evidence="2" id="KW-1185">Reference proteome</keyword>
<name>A0A0K9PZB4_ZOSMR</name>
<gene>
    <name evidence="1" type="ORF">ZOSMA_146G00300</name>
</gene>
<accession>A0A0K9PZB4</accession>
<dbReference type="STRING" id="29655.A0A0K9PZB4"/>
<comment type="caution">
    <text evidence="1">The sequence shown here is derived from an EMBL/GenBank/DDBJ whole genome shotgun (WGS) entry which is preliminary data.</text>
</comment>
<dbReference type="Proteomes" id="UP000036987">
    <property type="component" value="Unassembled WGS sequence"/>
</dbReference>
<dbReference type="OrthoDB" id="28455at2759"/>
<dbReference type="AlphaFoldDB" id="A0A0K9PZB4"/>